<dbReference type="Proteomes" id="UP000626092">
    <property type="component" value="Unassembled WGS sequence"/>
</dbReference>
<proteinExistence type="predicted"/>
<keyword evidence="2" id="KW-1185">Reference proteome</keyword>
<dbReference type="EMBL" id="WJXA01000004">
    <property type="protein sequence ID" value="KAF7145954.1"/>
    <property type="molecule type" value="Genomic_DNA"/>
</dbReference>
<evidence type="ECO:0000313" key="2">
    <source>
        <dbReference type="Proteomes" id="UP000626092"/>
    </source>
</evidence>
<reference evidence="1" key="1">
    <citation type="submission" date="2019-11" db="EMBL/GenBank/DDBJ databases">
        <authorList>
            <person name="Liu Y."/>
            <person name="Hou J."/>
            <person name="Li T.-Q."/>
            <person name="Guan C.-H."/>
            <person name="Wu X."/>
            <person name="Wu H.-Z."/>
            <person name="Ling F."/>
            <person name="Zhang R."/>
            <person name="Shi X.-G."/>
            <person name="Ren J.-P."/>
            <person name="Chen E.-F."/>
            <person name="Sun J.-M."/>
        </authorList>
    </citation>
    <scope>NUCLEOTIDE SEQUENCE</scope>
    <source>
        <strain evidence="1">Adult_tree_wgs_1</strain>
        <tissue evidence="1">Leaves</tissue>
    </source>
</reference>
<dbReference type="AlphaFoldDB" id="A0A834H5H6"/>
<protein>
    <submittedName>
        <fullName evidence="1">Uncharacterized protein</fullName>
    </submittedName>
</protein>
<sequence>MTDGSKNLGVVESSIGASVIKSELSPLVPGGKVWWDDVAQYDPVSDFGTTADVAMKKMDCFHTYFFLMGLKTNFENLRAVAVVSDQMAFAASSSFLPTGVPTEDVPSPIPILDTVSHVPIRDIVDTPVDTLVAEEVRKERETAEFGARASGGITLVSCSGDFEPMAGTLNKPNLNPCN</sequence>
<accession>A0A834H5H6</accession>
<organism evidence="1 2">
    <name type="scientific">Rhododendron simsii</name>
    <name type="common">Sims's rhododendron</name>
    <dbReference type="NCBI Taxonomy" id="118357"/>
    <lineage>
        <taxon>Eukaryota</taxon>
        <taxon>Viridiplantae</taxon>
        <taxon>Streptophyta</taxon>
        <taxon>Embryophyta</taxon>
        <taxon>Tracheophyta</taxon>
        <taxon>Spermatophyta</taxon>
        <taxon>Magnoliopsida</taxon>
        <taxon>eudicotyledons</taxon>
        <taxon>Gunneridae</taxon>
        <taxon>Pentapetalae</taxon>
        <taxon>asterids</taxon>
        <taxon>Ericales</taxon>
        <taxon>Ericaceae</taxon>
        <taxon>Ericoideae</taxon>
        <taxon>Rhodoreae</taxon>
        <taxon>Rhododendron</taxon>
    </lineage>
</organism>
<gene>
    <name evidence="1" type="ORF">RHSIM_Rhsim04G0140100</name>
</gene>
<name>A0A834H5H6_RHOSS</name>
<evidence type="ECO:0000313" key="1">
    <source>
        <dbReference type="EMBL" id="KAF7145954.1"/>
    </source>
</evidence>
<comment type="caution">
    <text evidence="1">The sequence shown here is derived from an EMBL/GenBank/DDBJ whole genome shotgun (WGS) entry which is preliminary data.</text>
</comment>